<accession>A0ABU8SK71</accession>
<name>A0ABU8SK71_9LACO</name>
<reference evidence="1 2" key="1">
    <citation type="submission" date="2023-10" db="EMBL/GenBank/DDBJ databases">
        <title>Nicoliella lavandulae sp. nov. isolated from Lavandula angustifolia flowers.</title>
        <authorList>
            <person name="Alcantara C."/>
            <person name="Zuniga M."/>
            <person name="Landete J.M."/>
            <person name="Monedero V."/>
        </authorList>
    </citation>
    <scope>NUCLEOTIDE SEQUENCE [LARGE SCALE GENOMIC DNA]</scope>
    <source>
        <strain evidence="1 2">Es01</strain>
    </source>
</reference>
<organism evidence="1 2">
    <name type="scientific">Nicoliella lavandulae</name>
    <dbReference type="NCBI Taxonomy" id="3082954"/>
    <lineage>
        <taxon>Bacteria</taxon>
        <taxon>Bacillati</taxon>
        <taxon>Bacillota</taxon>
        <taxon>Bacilli</taxon>
        <taxon>Lactobacillales</taxon>
        <taxon>Lactobacillaceae</taxon>
        <taxon>Nicoliella</taxon>
    </lineage>
</organism>
<proteinExistence type="predicted"/>
<sequence length="108" mass="12001">MAEIIQVLERHRNLIKVKYRGEFGYFWPTTNLTGNHPIQSFDDADQALLQHLGRSTTDTVLVPLGYDPTNLIFIIQVLDKLAIQNGADGEVGTFNIMANGDIKNATAD</sequence>
<evidence type="ECO:0000313" key="1">
    <source>
        <dbReference type="EMBL" id="MEJ6399853.1"/>
    </source>
</evidence>
<dbReference type="Proteomes" id="UP001370590">
    <property type="component" value="Unassembled WGS sequence"/>
</dbReference>
<comment type="caution">
    <text evidence="1">The sequence shown here is derived from an EMBL/GenBank/DDBJ whole genome shotgun (WGS) entry which is preliminary data.</text>
</comment>
<dbReference type="EMBL" id="JAWMWH010000001">
    <property type="protein sequence ID" value="MEJ6399853.1"/>
    <property type="molecule type" value="Genomic_DNA"/>
</dbReference>
<evidence type="ECO:0000313" key="2">
    <source>
        <dbReference type="Proteomes" id="UP001370590"/>
    </source>
</evidence>
<keyword evidence="2" id="KW-1185">Reference proteome</keyword>
<dbReference type="RefSeq" id="WP_339959689.1">
    <property type="nucleotide sequence ID" value="NZ_JAWMWH010000001.1"/>
</dbReference>
<gene>
    <name evidence="1" type="ORF">R4146_01445</name>
</gene>
<protein>
    <submittedName>
        <fullName evidence="1">Uncharacterized protein</fullName>
    </submittedName>
</protein>